<dbReference type="EC" id="1.17.4.1" evidence="11"/>
<dbReference type="NCBIfam" id="TIGR02504">
    <property type="entry name" value="NrdJ_Z"/>
    <property type="match status" value="1"/>
</dbReference>
<evidence type="ECO:0000259" key="12">
    <source>
        <dbReference type="Pfam" id="PF00317"/>
    </source>
</evidence>
<comment type="caution">
    <text evidence="14">The sequence shown here is derived from an EMBL/GenBank/DDBJ whole genome shotgun (WGS) entry which is preliminary data.</text>
</comment>
<keyword evidence="4 11" id="KW-0237">DNA synthesis</keyword>
<dbReference type="PATRIC" id="fig|1137281.3.peg.1740"/>
<dbReference type="GeneID" id="98641617"/>
<dbReference type="PANTHER" id="PTHR43371">
    <property type="entry name" value="VITAMIN B12-DEPENDENT RIBONUCLEOTIDE REDUCTASE"/>
    <property type="match status" value="1"/>
</dbReference>
<protein>
    <recommendedName>
        <fullName evidence="11">Vitamin B12-dependent ribonucleotide reductase</fullName>
        <ecNumber evidence="11">1.17.4.1</ecNumber>
    </recommendedName>
</protein>
<evidence type="ECO:0000256" key="6">
    <source>
        <dbReference type="ARBA" id="ARBA00023002"/>
    </source>
</evidence>
<feature type="domain" description="Ribonucleotide reductase large subunit N-terminal" evidence="12">
    <location>
        <begin position="30"/>
        <end position="95"/>
    </location>
</feature>
<evidence type="ECO:0000259" key="13">
    <source>
        <dbReference type="Pfam" id="PF02867"/>
    </source>
</evidence>
<dbReference type="PRINTS" id="PR01183">
    <property type="entry name" value="RIBORDTASEM1"/>
</dbReference>
<dbReference type="Proteomes" id="UP000012024">
    <property type="component" value="Unassembled WGS sequence"/>
</dbReference>
<dbReference type="InterPro" id="IPR013344">
    <property type="entry name" value="RNR_NrdJ/NrdZ"/>
</dbReference>
<sequence length="852" mass="96192">MSVQTQPKVLPTTYSQDDAFEASVKYFNGDDLAARVWINKYALKDSEGNLYELTPNDMHRRIAKEIARIESRYPNPLSEETIFDLIKDFKYIVPQGSPMAGIGNPYQIASLSNCFVIGNEGNSDSYGGIMKIDQEQVQLMKRRGGVGHDLSHIRPKGSPVKNSALTSTGIVPFMERYSNSTREVAQDGRRGALMLSVSINHPDSEDFIDAKLEQGKVTGANVSVRIDDEFMKAVKANSTYTQKYPIFSSNPKFSKTIEANKLWKKIVHNAWKSAEPGILFWDTIIKESVPDCYADLGYKTVSTNPCGEIPLCPYDSCRLLAMNLFSYVENPFTDKATFNFDLFKKHIHVAQRIMDDIIDLELEKIDAIIAKIDADPELDEVKATERNLWLNIKTKANEGRRTGIGITAEGDMLAALGIKYGSKKGNAFSVEVHKTLGIEAYRASVYTAKDRGAFAIFDAEREKNNPFIQRLKEADDKLYYEMLEHGRRNIALLTIAPTGTTSLMTQTSSGIEPVFMPVYKRRRKVNPNDKNVRVDFVDEVGDSWEEYVVFHHRFKQWMEVNGIATDKNYTQEELDKIVKKSPYYKATSNDVDWMSKVSMQGAVQKWVDHSISVTINLPNDATEELVGKLYLEAWEAGCKGVTVYRDGSRSGVLISNEEKKEDEQQETLTAFPTKRPQVLEADVVRFQNNKEKWIAFIGLIDGKPYEVFTGLADDEDGILIPRWANNGLIIKNRNEDGTSRYDFQYQNKRGYKTTIEGLSHKFNPEYWNYAKLISSTLRHGMPIDKIVDLINSLQLDSESINTWKNGVVRALKRYVEDGTQAKGQTCTNCSSGNLIYQEGCLTCKDCGSSKCG</sequence>
<keyword evidence="5 11" id="KW-0547">Nucleotide-binding</keyword>
<evidence type="ECO:0000256" key="5">
    <source>
        <dbReference type="ARBA" id="ARBA00022741"/>
    </source>
</evidence>
<dbReference type="GO" id="GO:0071897">
    <property type="term" value="P:DNA biosynthetic process"/>
    <property type="evidence" value="ECO:0007669"/>
    <property type="project" value="UniProtKB-KW"/>
</dbReference>
<dbReference type="InterPro" id="IPR013509">
    <property type="entry name" value="RNR_lsu_N"/>
</dbReference>
<keyword evidence="15" id="KW-1185">Reference proteome</keyword>
<comment type="similarity">
    <text evidence="2 11">Belongs to the ribonucleoside diphosphate reductase class-2 family.</text>
</comment>
<evidence type="ECO:0000256" key="1">
    <source>
        <dbReference type="ARBA" id="ARBA00001922"/>
    </source>
</evidence>
<evidence type="ECO:0000313" key="15">
    <source>
        <dbReference type="Proteomes" id="UP000012024"/>
    </source>
</evidence>
<evidence type="ECO:0000256" key="4">
    <source>
        <dbReference type="ARBA" id="ARBA00022634"/>
    </source>
</evidence>
<evidence type="ECO:0000256" key="2">
    <source>
        <dbReference type="ARBA" id="ARBA00007405"/>
    </source>
</evidence>
<proteinExistence type="inferred from homology"/>
<keyword evidence="3 11" id="KW-0846">Cobalamin</keyword>
<dbReference type="GO" id="GO:0031419">
    <property type="term" value="F:cobalamin binding"/>
    <property type="evidence" value="ECO:0007669"/>
    <property type="project" value="UniProtKB-KW"/>
</dbReference>
<dbReference type="EMBL" id="ANLA01000013">
    <property type="protein sequence ID" value="EMQ94946.1"/>
    <property type="molecule type" value="Genomic_DNA"/>
</dbReference>
<keyword evidence="7" id="KW-0215">Deoxyribonucleotide synthesis</keyword>
<dbReference type="SUPFAM" id="SSF51998">
    <property type="entry name" value="PFL-like glycyl radical enzymes"/>
    <property type="match status" value="1"/>
</dbReference>
<organism evidence="14 15">
    <name type="scientific">Xanthomarina gelatinilytica</name>
    <dbReference type="NCBI Taxonomy" id="1137281"/>
    <lineage>
        <taxon>Bacteria</taxon>
        <taxon>Pseudomonadati</taxon>
        <taxon>Bacteroidota</taxon>
        <taxon>Flavobacteriia</taxon>
        <taxon>Flavobacteriales</taxon>
        <taxon>Flavobacteriaceae</taxon>
        <taxon>Xanthomarina</taxon>
    </lineage>
</organism>
<dbReference type="OrthoDB" id="9762933at2"/>
<dbReference type="eggNOG" id="COG0209">
    <property type="taxonomic scope" value="Bacteria"/>
</dbReference>
<dbReference type="PANTHER" id="PTHR43371:SF1">
    <property type="entry name" value="RIBONUCLEOSIDE-DIPHOSPHATE REDUCTASE"/>
    <property type="match status" value="1"/>
</dbReference>
<evidence type="ECO:0000256" key="3">
    <source>
        <dbReference type="ARBA" id="ARBA00022628"/>
    </source>
</evidence>
<dbReference type="GO" id="GO:0005524">
    <property type="term" value="F:ATP binding"/>
    <property type="evidence" value="ECO:0007669"/>
    <property type="project" value="InterPro"/>
</dbReference>
<evidence type="ECO:0000256" key="9">
    <source>
        <dbReference type="ARBA" id="ARBA00023285"/>
    </source>
</evidence>
<keyword evidence="8" id="KW-1015">Disulfide bond</keyword>
<feature type="domain" description="Ribonucleotide reductase large subunit C-terminal" evidence="13">
    <location>
        <begin position="112"/>
        <end position="644"/>
    </location>
</feature>
<keyword evidence="9 11" id="KW-0170">Cobalt</keyword>
<keyword evidence="6 11" id="KW-0560">Oxidoreductase</keyword>
<dbReference type="Pfam" id="PF00317">
    <property type="entry name" value="Ribonuc_red_lgN"/>
    <property type="match status" value="1"/>
</dbReference>
<dbReference type="CDD" id="cd02888">
    <property type="entry name" value="RNR_II_dimer"/>
    <property type="match status" value="1"/>
</dbReference>
<evidence type="ECO:0000256" key="11">
    <source>
        <dbReference type="RuleBase" id="RU364064"/>
    </source>
</evidence>
<gene>
    <name evidence="14" type="ORF">D778_00306</name>
</gene>
<accession>M7MIM8</accession>
<dbReference type="Gene3D" id="3.20.70.20">
    <property type="match status" value="1"/>
</dbReference>
<evidence type="ECO:0000256" key="7">
    <source>
        <dbReference type="ARBA" id="ARBA00023116"/>
    </source>
</evidence>
<reference evidence="14 15" key="1">
    <citation type="submission" date="2012-12" db="EMBL/GenBank/DDBJ databases">
        <title>Genome assembly of Formosa sp. AK20.</title>
        <authorList>
            <person name="Kumar R."/>
            <person name="Khatri I."/>
            <person name="Vaidya B."/>
            <person name="Subramanian S."/>
            <person name="Pinnaka A."/>
        </authorList>
    </citation>
    <scope>NUCLEOTIDE SEQUENCE [LARGE SCALE GENOMIC DNA]</scope>
    <source>
        <strain evidence="14 15">AK20</strain>
    </source>
</reference>
<comment type="function">
    <text evidence="11">Catalyzes the reduction of ribonucleotides to deoxyribonucleotides. May function to provide a pool of deoxyribonucleotide precursors for DNA repair during oxygen limitation and/or for immediate growth after restoration of oxygen.</text>
</comment>
<dbReference type="GO" id="GO:0004748">
    <property type="term" value="F:ribonucleoside-diphosphate reductase activity, thioredoxin disulfide as acceptor"/>
    <property type="evidence" value="ECO:0007669"/>
    <property type="project" value="UniProtKB-EC"/>
</dbReference>
<dbReference type="RefSeq" id="WP_007649728.1">
    <property type="nucleotide sequence ID" value="NZ_ANLA01000013.1"/>
</dbReference>
<evidence type="ECO:0000313" key="14">
    <source>
        <dbReference type="EMBL" id="EMQ94946.1"/>
    </source>
</evidence>
<dbReference type="InterPro" id="IPR000788">
    <property type="entry name" value="RNR_lg_C"/>
</dbReference>
<evidence type="ECO:0000256" key="10">
    <source>
        <dbReference type="ARBA" id="ARBA00047754"/>
    </source>
</evidence>
<evidence type="ECO:0000256" key="8">
    <source>
        <dbReference type="ARBA" id="ARBA00023157"/>
    </source>
</evidence>
<dbReference type="GO" id="GO:0009263">
    <property type="term" value="P:deoxyribonucleotide biosynthetic process"/>
    <property type="evidence" value="ECO:0007669"/>
    <property type="project" value="UniProtKB-KW"/>
</dbReference>
<dbReference type="InterPro" id="IPR050862">
    <property type="entry name" value="RdRp_reductase_class-2"/>
</dbReference>
<dbReference type="Pfam" id="PF02867">
    <property type="entry name" value="Ribonuc_red_lgC"/>
    <property type="match status" value="1"/>
</dbReference>
<comment type="cofactor">
    <cofactor evidence="1 11">
        <name>adenosylcob(III)alamin</name>
        <dbReference type="ChEBI" id="CHEBI:18408"/>
    </cofactor>
</comment>
<comment type="catalytic activity">
    <reaction evidence="10 11">
        <text>a 2'-deoxyribonucleoside 5'-diphosphate + [thioredoxin]-disulfide + H2O = a ribonucleoside 5'-diphosphate + [thioredoxin]-dithiol</text>
        <dbReference type="Rhea" id="RHEA:23252"/>
        <dbReference type="Rhea" id="RHEA-COMP:10698"/>
        <dbReference type="Rhea" id="RHEA-COMP:10700"/>
        <dbReference type="ChEBI" id="CHEBI:15377"/>
        <dbReference type="ChEBI" id="CHEBI:29950"/>
        <dbReference type="ChEBI" id="CHEBI:50058"/>
        <dbReference type="ChEBI" id="CHEBI:57930"/>
        <dbReference type="ChEBI" id="CHEBI:73316"/>
        <dbReference type="EC" id="1.17.4.1"/>
    </reaction>
</comment>
<name>M7MIM8_9FLAO</name>
<dbReference type="AlphaFoldDB" id="M7MIM8"/>